<evidence type="ECO:0000313" key="3">
    <source>
        <dbReference type="RefSeq" id="XP_065654237.1"/>
    </source>
</evidence>
<accession>A0ABM4BYD4</accession>
<evidence type="ECO:0000313" key="2">
    <source>
        <dbReference type="Proteomes" id="UP001652625"/>
    </source>
</evidence>
<evidence type="ECO:0000256" key="1">
    <source>
        <dbReference type="ARBA" id="ARBA00022729"/>
    </source>
</evidence>
<proteinExistence type="predicted"/>
<protein>
    <submittedName>
        <fullName evidence="3">Uncharacterized protein LOC100208029 isoform X2</fullName>
    </submittedName>
</protein>
<dbReference type="SUPFAM" id="SSF69318">
    <property type="entry name" value="Integrin alpha N-terminal domain"/>
    <property type="match status" value="1"/>
</dbReference>
<dbReference type="Proteomes" id="UP001652625">
    <property type="component" value="Chromosome 05"/>
</dbReference>
<dbReference type="Gene3D" id="2.130.10.130">
    <property type="entry name" value="Integrin alpha, N-terminal"/>
    <property type="match status" value="2"/>
</dbReference>
<dbReference type="PANTHER" id="PTHR44103">
    <property type="entry name" value="PROPROTEIN CONVERTASE P"/>
    <property type="match status" value="1"/>
</dbReference>
<dbReference type="GeneID" id="100208029"/>
<dbReference type="Pfam" id="PF13517">
    <property type="entry name" value="FG-GAP_3"/>
    <property type="match status" value="1"/>
</dbReference>
<keyword evidence="1" id="KW-0732">Signal</keyword>
<dbReference type="RefSeq" id="XP_065654237.1">
    <property type="nucleotide sequence ID" value="XM_065798165.1"/>
</dbReference>
<organism evidence="2 3">
    <name type="scientific">Hydra vulgaris</name>
    <name type="common">Hydra</name>
    <name type="synonym">Hydra attenuata</name>
    <dbReference type="NCBI Taxonomy" id="6087"/>
    <lineage>
        <taxon>Eukaryota</taxon>
        <taxon>Metazoa</taxon>
        <taxon>Cnidaria</taxon>
        <taxon>Hydrozoa</taxon>
        <taxon>Hydroidolina</taxon>
        <taxon>Anthoathecata</taxon>
        <taxon>Aplanulata</taxon>
        <taxon>Hydridae</taxon>
        <taxon>Hydra</taxon>
    </lineage>
</organism>
<dbReference type="PANTHER" id="PTHR44103:SF1">
    <property type="entry name" value="PROPROTEIN CONVERTASE P"/>
    <property type="match status" value="1"/>
</dbReference>
<dbReference type="InterPro" id="IPR028994">
    <property type="entry name" value="Integrin_alpha_N"/>
</dbReference>
<dbReference type="InterPro" id="IPR013517">
    <property type="entry name" value="FG-GAP"/>
</dbReference>
<sequence>MKIGTSNFKSLSNLKSTISNNSKGLRMLKTFVLLLCVGISLAEFVTATKCGFKVRKPEFLRYCISPGSRMYIGDFDGDKHDDVMCIDLVSGDMSIILSKVSTIRKKVFYNMEACIGAKYVLLGDFNGDHRTDIICQLHNGEKYIYLATLNGFFSTYTMLNAVTYSTPSVKTFCTQSNYRPVIGDFDGDKFDDYMCHETTTGRMSIIYGQKNVADLFREESMLKDTFMCRGKILTGLFNGDKMCDIMCHDKTYGTIVIASVKDDHVNIMYNSTWKCIERSSSVMFADVDGDSYDDLLCKQTGKVLQILRNTRNKMFYEPVEAEFYPEANPNKIYYTVETGDFNGDGKDDLLGHGFDGSLQIAESTCLKL</sequence>
<reference evidence="3" key="1">
    <citation type="submission" date="2025-08" db="UniProtKB">
        <authorList>
            <consortium name="RefSeq"/>
        </authorList>
    </citation>
    <scope>IDENTIFICATION</scope>
</reference>
<name>A0ABM4BYD4_HYDVU</name>
<gene>
    <name evidence="3" type="primary">LOC100208029</name>
</gene>
<keyword evidence="2" id="KW-1185">Reference proteome</keyword>